<organism evidence="1">
    <name type="scientific">Aegilops tauschii</name>
    <name type="common">Tausch's goatgrass</name>
    <name type="synonym">Aegilops squarrosa</name>
    <dbReference type="NCBI Taxonomy" id="37682"/>
    <lineage>
        <taxon>Eukaryota</taxon>
        <taxon>Viridiplantae</taxon>
        <taxon>Streptophyta</taxon>
        <taxon>Embryophyta</taxon>
        <taxon>Tracheophyta</taxon>
        <taxon>Spermatophyta</taxon>
        <taxon>Magnoliopsida</taxon>
        <taxon>Liliopsida</taxon>
        <taxon>Poales</taxon>
        <taxon>Poaceae</taxon>
        <taxon>BOP clade</taxon>
        <taxon>Pooideae</taxon>
        <taxon>Triticodae</taxon>
        <taxon>Triticeae</taxon>
        <taxon>Triticinae</taxon>
        <taxon>Aegilops</taxon>
    </lineage>
</organism>
<protein>
    <submittedName>
        <fullName evidence="1">Uncharacterized protein</fullName>
    </submittedName>
</protein>
<dbReference type="EnsemblPlants" id="EMT14423">
    <property type="protein sequence ID" value="EMT14423"/>
    <property type="gene ID" value="F775_16321"/>
</dbReference>
<sequence length="265" mass="30267">MMMRRRVMCLVQCRMNILLVFSSSDGQWRSLPFYQWRAPEDELFDLPPAEDGLFTRQFVHGRFCWRLLFLNKLVLLDPRTMESSALNLPPQLGWGSEFVIVEAAQGMFGMLRKVQDRRSEDDDTYLLTYSSLRNNKWHLEKVIPLPVKGAALLSVGAGYLLIGARPYTRSSHEKPKFELLSVDVKTLQIELFAELSEATLPDQLYVGFPPSLLNIVGGKEEVCIPSGALFIWKAHAVSSINGCSRHVVQEEELVPLSVLWSRKRR</sequence>
<reference evidence="1" key="1">
    <citation type="submission" date="2015-06" db="UniProtKB">
        <authorList>
            <consortium name="EnsemblPlants"/>
        </authorList>
    </citation>
    <scope>IDENTIFICATION</scope>
</reference>
<name>N1QWX5_AEGTA</name>
<accession>N1QWX5</accession>
<proteinExistence type="predicted"/>
<dbReference type="PANTHER" id="PTHR31264:SF32">
    <property type="entry name" value="F-BOX DOMAIN-CONTAINING PROTEIN"/>
    <property type="match status" value="1"/>
</dbReference>
<evidence type="ECO:0000313" key="1">
    <source>
        <dbReference type="EnsemblPlants" id="EMT14423"/>
    </source>
</evidence>
<dbReference type="PANTHER" id="PTHR31264">
    <property type="entry name" value="OS07G0554500 PROTEIN-RELATED"/>
    <property type="match status" value="1"/>
</dbReference>
<dbReference type="AlphaFoldDB" id="N1QWX5"/>